<dbReference type="EMBL" id="JAHRHJ020000001">
    <property type="protein sequence ID" value="KAH9328999.1"/>
    <property type="molecule type" value="Genomic_DNA"/>
</dbReference>
<feature type="domain" description="RanBD1" evidence="9">
    <location>
        <begin position="264"/>
        <end position="399"/>
    </location>
</feature>
<dbReference type="GO" id="GO:0005643">
    <property type="term" value="C:nuclear pore"/>
    <property type="evidence" value="ECO:0007669"/>
    <property type="project" value="UniProtKB-SubCell"/>
</dbReference>
<evidence type="ECO:0000259" key="9">
    <source>
        <dbReference type="PROSITE" id="PS50196"/>
    </source>
</evidence>
<accession>A0AA38LMB5</accession>
<feature type="compositionally biased region" description="Basic and acidic residues" evidence="8">
    <location>
        <begin position="419"/>
        <end position="454"/>
    </location>
</feature>
<proteinExistence type="predicted"/>
<dbReference type="PANTHER" id="PTHR23138:SF87">
    <property type="entry name" value="E3 SUMO-PROTEIN LIGASE RANBP2"/>
    <property type="match status" value="1"/>
</dbReference>
<keyword evidence="11" id="KW-1185">Reference proteome</keyword>
<keyword evidence="2" id="KW-0813">Transport</keyword>
<gene>
    <name evidence="10" type="ORF">KI387_001107</name>
</gene>
<feature type="region of interest" description="Disordered" evidence="8">
    <location>
        <begin position="395"/>
        <end position="454"/>
    </location>
</feature>
<dbReference type="SUPFAM" id="SSF50729">
    <property type="entry name" value="PH domain-like"/>
    <property type="match status" value="1"/>
</dbReference>
<evidence type="ECO:0000256" key="8">
    <source>
        <dbReference type="SAM" id="MobiDB-lite"/>
    </source>
</evidence>
<dbReference type="InterPro" id="IPR046700">
    <property type="entry name" value="DUF6570"/>
</dbReference>
<protein>
    <recommendedName>
        <fullName evidence="9">RanBD1 domain-containing protein</fullName>
    </recommendedName>
</protein>
<evidence type="ECO:0000256" key="1">
    <source>
        <dbReference type="ARBA" id="ARBA00004567"/>
    </source>
</evidence>
<reference evidence="10 11" key="1">
    <citation type="journal article" date="2021" name="Nat. Plants">
        <title>The Taxus genome provides insights into paclitaxel biosynthesis.</title>
        <authorList>
            <person name="Xiong X."/>
            <person name="Gou J."/>
            <person name="Liao Q."/>
            <person name="Li Y."/>
            <person name="Zhou Q."/>
            <person name="Bi G."/>
            <person name="Li C."/>
            <person name="Du R."/>
            <person name="Wang X."/>
            <person name="Sun T."/>
            <person name="Guo L."/>
            <person name="Liang H."/>
            <person name="Lu P."/>
            <person name="Wu Y."/>
            <person name="Zhang Z."/>
            <person name="Ro D.K."/>
            <person name="Shang Y."/>
            <person name="Huang S."/>
            <person name="Yan J."/>
        </authorList>
    </citation>
    <scope>NUCLEOTIDE SEQUENCE [LARGE SCALE GENOMIC DNA]</scope>
    <source>
        <strain evidence="10">Ta-2019</strain>
    </source>
</reference>
<comment type="caution">
    <text evidence="10">The sequence shown here is derived from an EMBL/GenBank/DDBJ whole genome shotgun (WGS) entry which is preliminary data.</text>
</comment>
<evidence type="ECO:0000256" key="4">
    <source>
        <dbReference type="ARBA" id="ARBA00022927"/>
    </source>
</evidence>
<dbReference type="InterPro" id="IPR011993">
    <property type="entry name" value="PH-like_dom_sf"/>
</dbReference>
<keyword evidence="3" id="KW-0509">mRNA transport</keyword>
<dbReference type="PANTHER" id="PTHR23138">
    <property type="entry name" value="RAN BINDING PROTEIN"/>
    <property type="match status" value="1"/>
</dbReference>
<dbReference type="GO" id="GO:0005096">
    <property type="term" value="F:GTPase activator activity"/>
    <property type="evidence" value="ECO:0007669"/>
    <property type="project" value="TreeGrafter"/>
</dbReference>
<dbReference type="PROSITE" id="PS50196">
    <property type="entry name" value="RANBD1"/>
    <property type="match status" value="1"/>
</dbReference>
<dbReference type="Pfam" id="PF00638">
    <property type="entry name" value="Ran_BP1"/>
    <property type="match status" value="1"/>
</dbReference>
<organism evidence="10 11">
    <name type="scientific">Taxus chinensis</name>
    <name type="common">Chinese yew</name>
    <name type="synonym">Taxus wallichiana var. chinensis</name>
    <dbReference type="NCBI Taxonomy" id="29808"/>
    <lineage>
        <taxon>Eukaryota</taxon>
        <taxon>Viridiplantae</taxon>
        <taxon>Streptophyta</taxon>
        <taxon>Embryophyta</taxon>
        <taxon>Tracheophyta</taxon>
        <taxon>Spermatophyta</taxon>
        <taxon>Pinopsida</taxon>
        <taxon>Pinidae</taxon>
        <taxon>Conifers II</taxon>
        <taxon>Cupressales</taxon>
        <taxon>Taxaceae</taxon>
        <taxon>Taxus</taxon>
    </lineage>
</organism>
<keyword evidence="6" id="KW-0906">Nuclear pore complex</keyword>
<name>A0AA38LMB5_TAXCH</name>
<keyword evidence="7" id="KW-0539">Nucleus</keyword>
<dbReference type="Pfam" id="PF20209">
    <property type="entry name" value="DUF6570"/>
    <property type="match status" value="1"/>
</dbReference>
<evidence type="ECO:0000313" key="10">
    <source>
        <dbReference type="EMBL" id="KAH9328999.1"/>
    </source>
</evidence>
<dbReference type="GO" id="GO:0051028">
    <property type="term" value="P:mRNA transport"/>
    <property type="evidence" value="ECO:0007669"/>
    <property type="project" value="UniProtKB-KW"/>
</dbReference>
<evidence type="ECO:0000256" key="5">
    <source>
        <dbReference type="ARBA" id="ARBA00023010"/>
    </source>
</evidence>
<evidence type="ECO:0000256" key="3">
    <source>
        <dbReference type="ARBA" id="ARBA00022816"/>
    </source>
</evidence>
<evidence type="ECO:0000256" key="7">
    <source>
        <dbReference type="ARBA" id="ARBA00023242"/>
    </source>
</evidence>
<dbReference type="GO" id="GO:0015031">
    <property type="term" value="P:protein transport"/>
    <property type="evidence" value="ECO:0007669"/>
    <property type="project" value="UniProtKB-KW"/>
</dbReference>
<dbReference type="SMART" id="SM00160">
    <property type="entry name" value="RanBD"/>
    <property type="match status" value="1"/>
</dbReference>
<keyword evidence="4" id="KW-0653">Protein transport</keyword>
<sequence length="454" mass="51737">MPLTVAMLSNLEERLVSLRLAFGQIRYQSHKRPQYTLKGAIINVPTNIDIIQQALPRYPEETKTISMALKCRLEYIKAYHSGNVRPIITMAALKQLCATTLYLMHEIKLNHDWDQTLSTTTNFETINNEEHEHIPSENSSSDDEIDNDNAHDTLIHGFIDSSTIHYLKDKIINITPSEGFTPLGDVNLLLEHVRKVVDKVIIFSKDVDKVVLNIYTPYTTTQEIVKRAIGFLIKMSGEREEETIYNANEKSKEIEEKEEDTGAQVAPIVKLEEVAVTTGEENEDVLLDMKSKLYRFDKEGNQWKERGAGTVKFLKHKETGKVRLVMRQAKTLKICVNHSVQSPMALQEHAGSDKTWVWHAPDFSDGELKEELFCIRLPTVENAKKFKDLFEEIAESQSKKSEEEEKSVDSAAELLGGLKVEDKTEELRAQNQDQDKQVDEKENPTEPAEAKQEA</sequence>
<dbReference type="FunFam" id="2.30.29.30:FF:000245">
    <property type="entry name" value="Ran-binding protein 1 b"/>
    <property type="match status" value="1"/>
</dbReference>
<dbReference type="GO" id="GO:0006913">
    <property type="term" value="P:nucleocytoplasmic transport"/>
    <property type="evidence" value="ECO:0007669"/>
    <property type="project" value="InterPro"/>
</dbReference>
<dbReference type="Proteomes" id="UP000824469">
    <property type="component" value="Unassembled WGS sequence"/>
</dbReference>
<dbReference type="InterPro" id="IPR000156">
    <property type="entry name" value="Ran_bind_dom"/>
</dbReference>
<dbReference type="InterPro" id="IPR045255">
    <property type="entry name" value="RanBP1-like"/>
</dbReference>
<comment type="subcellular location">
    <subcellularLocation>
        <location evidence="1">Nucleus</location>
        <location evidence="1">Nuclear pore complex</location>
    </subcellularLocation>
</comment>
<dbReference type="AlphaFoldDB" id="A0AA38LMB5"/>
<dbReference type="GO" id="GO:0005737">
    <property type="term" value="C:cytoplasm"/>
    <property type="evidence" value="ECO:0007669"/>
    <property type="project" value="TreeGrafter"/>
</dbReference>
<dbReference type="CDD" id="cd13179">
    <property type="entry name" value="RanBD_RanBP1"/>
    <property type="match status" value="1"/>
</dbReference>
<dbReference type="InterPro" id="IPR045256">
    <property type="entry name" value="RanBP1_RanBD"/>
</dbReference>
<evidence type="ECO:0000256" key="2">
    <source>
        <dbReference type="ARBA" id="ARBA00022448"/>
    </source>
</evidence>
<keyword evidence="5" id="KW-0811">Translocation</keyword>
<evidence type="ECO:0000256" key="6">
    <source>
        <dbReference type="ARBA" id="ARBA00023132"/>
    </source>
</evidence>
<dbReference type="Gene3D" id="2.30.29.30">
    <property type="entry name" value="Pleckstrin-homology domain (PH domain)/Phosphotyrosine-binding domain (PTB)"/>
    <property type="match status" value="1"/>
</dbReference>
<evidence type="ECO:0000313" key="11">
    <source>
        <dbReference type="Proteomes" id="UP000824469"/>
    </source>
</evidence>